<proteinExistence type="inferred from homology"/>
<evidence type="ECO:0000256" key="4">
    <source>
        <dbReference type="PIRSR" id="PIRSR006806-1"/>
    </source>
</evidence>
<dbReference type="STRING" id="240303.SAMN05421677_10558"/>
<evidence type="ECO:0000313" key="7">
    <source>
        <dbReference type="Proteomes" id="UP000198860"/>
    </source>
</evidence>
<feature type="binding site" evidence="4">
    <location>
        <begin position="3"/>
        <end position="7"/>
    </location>
    <ligand>
        <name>ATP</name>
        <dbReference type="ChEBI" id="CHEBI:30616"/>
    </ligand>
</feature>
<evidence type="ECO:0000256" key="5">
    <source>
        <dbReference type="RuleBase" id="RU361279"/>
    </source>
</evidence>
<sequence length="189" mass="22206">MEKNELRFKGKKILQDISVKERLFIEARMQEELFNSEIWKDADVVGVTLSHTHEWSTEPIIEEGWRTGKKMVVPKCIPESRQMEFYHLEKYDQLERVYFGLREPKPEASALVKKNDIDLLLVPGLLFNEKGYRIGYGGGYFDRFIEGFPGKTLMIASDRQEYSPLPFEEFDQRVEYVLTESGVRSTYHL</sequence>
<name>A0A1H0JLG7_HALAD</name>
<dbReference type="GO" id="GO:0046872">
    <property type="term" value="F:metal ion binding"/>
    <property type="evidence" value="ECO:0007669"/>
    <property type="project" value="UniProtKB-KW"/>
</dbReference>
<comment type="catalytic activity">
    <reaction evidence="5">
        <text>(6S)-5-formyl-5,6,7,8-tetrahydrofolate + ATP = (6R)-5,10-methenyltetrahydrofolate + ADP + phosphate</text>
        <dbReference type="Rhea" id="RHEA:10488"/>
        <dbReference type="ChEBI" id="CHEBI:30616"/>
        <dbReference type="ChEBI" id="CHEBI:43474"/>
        <dbReference type="ChEBI" id="CHEBI:57455"/>
        <dbReference type="ChEBI" id="CHEBI:57457"/>
        <dbReference type="ChEBI" id="CHEBI:456216"/>
        <dbReference type="EC" id="6.3.3.2"/>
    </reaction>
</comment>
<comment type="similarity">
    <text evidence="1 5">Belongs to the 5-formyltetrahydrofolate cyclo-ligase family.</text>
</comment>
<accession>A0A1H0JLG7</accession>
<reference evidence="7" key="1">
    <citation type="submission" date="2016-10" db="EMBL/GenBank/DDBJ databases">
        <authorList>
            <person name="Varghese N."/>
            <person name="Submissions S."/>
        </authorList>
    </citation>
    <scope>NUCLEOTIDE SEQUENCE [LARGE SCALE GENOMIC DNA]</scope>
    <source>
        <strain evidence="7">CGMCC 1.3703</strain>
    </source>
</reference>
<dbReference type="OrthoDB" id="9801938at2"/>
<dbReference type="InterPro" id="IPR002698">
    <property type="entry name" value="FTHF_cligase"/>
</dbReference>
<dbReference type="SUPFAM" id="SSF100950">
    <property type="entry name" value="NagB/RpiA/CoA transferase-like"/>
    <property type="match status" value="1"/>
</dbReference>
<keyword evidence="5" id="KW-0460">Magnesium</keyword>
<keyword evidence="7" id="KW-1185">Reference proteome</keyword>
<evidence type="ECO:0000256" key="3">
    <source>
        <dbReference type="ARBA" id="ARBA00022840"/>
    </source>
</evidence>
<keyword evidence="5" id="KW-0479">Metal-binding</keyword>
<protein>
    <recommendedName>
        <fullName evidence="5">5-formyltetrahydrofolate cyclo-ligase</fullName>
        <ecNumber evidence="5">6.3.3.2</ecNumber>
    </recommendedName>
</protein>
<keyword evidence="3 4" id="KW-0067">ATP-binding</keyword>
<dbReference type="Gene3D" id="3.40.50.10420">
    <property type="entry name" value="NagB/RpiA/CoA transferase-like"/>
    <property type="match status" value="1"/>
</dbReference>
<dbReference type="PANTHER" id="PTHR23407:SF1">
    <property type="entry name" value="5-FORMYLTETRAHYDROFOLATE CYCLO-LIGASE"/>
    <property type="match status" value="1"/>
</dbReference>
<feature type="binding site" evidence="4">
    <location>
        <position position="54"/>
    </location>
    <ligand>
        <name>substrate</name>
    </ligand>
</feature>
<dbReference type="InterPro" id="IPR024185">
    <property type="entry name" value="FTHF_cligase-like_sf"/>
</dbReference>
<comment type="cofactor">
    <cofactor evidence="5">
        <name>Mg(2+)</name>
        <dbReference type="ChEBI" id="CHEBI:18420"/>
    </cofactor>
</comment>
<keyword evidence="6" id="KW-0436">Ligase</keyword>
<dbReference type="EMBL" id="FNIZ01000005">
    <property type="protein sequence ID" value="SDO44221.1"/>
    <property type="molecule type" value="Genomic_DNA"/>
</dbReference>
<organism evidence="6 7">
    <name type="scientific">Halobacillus aidingensis</name>
    <dbReference type="NCBI Taxonomy" id="240303"/>
    <lineage>
        <taxon>Bacteria</taxon>
        <taxon>Bacillati</taxon>
        <taxon>Bacillota</taxon>
        <taxon>Bacilli</taxon>
        <taxon>Bacillales</taxon>
        <taxon>Bacillaceae</taxon>
        <taxon>Halobacillus</taxon>
    </lineage>
</organism>
<dbReference type="RefSeq" id="WP_089651719.1">
    <property type="nucleotide sequence ID" value="NZ_FNIZ01000005.1"/>
</dbReference>
<feature type="binding site" evidence="4">
    <location>
        <position position="49"/>
    </location>
    <ligand>
        <name>substrate</name>
    </ligand>
</feature>
<dbReference type="GO" id="GO:0005524">
    <property type="term" value="F:ATP binding"/>
    <property type="evidence" value="ECO:0007669"/>
    <property type="project" value="UniProtKB-KW"/>
</dbReference>
<dbReference type="NCBIfam" id="TIGR02727">
    <property type="entry name" value="MTHFS_bact"/>
    <property type="match status" value="1"/>
</dbReference>
<evidence type="ECO:0000313" key="6">
    <source>
        <dbReference type="EMBL" id="SDO44221.1"/>
    </source>
</evidence>
<dbReference type="PANTHER" id="PTHR23407">
    <property type="entry name" value="ATPASE INHIBITOR/5-FORMYLTETRAHYDROFOLATE CYCLO-LIGASE"/>
    <property type="match status" value="1"/>
</dbReference>
<dbReference type="GO" id="GO:0009396">
    <property type="term" value="P:folic acid-containing compound biosynthetic process"/>
    <property type="evidence" value="ECO:0007669"/>
    <property type="project" value="TreeGrafter"/>
</dbReference>
<gene>
    <name evidence="6" type="ORF">SAMN05421677_10558</name>
</gene>
<dbReference type="PIRSF" id="PIRSF006806">
    <property type="entry name" value="FTHF_cligase"/>
    <property type="match status" value="1"/>
</dbReference>
<evidence type="ECO:0000256" key="1">
    <source>
        <dbReference type="ARBA" id="ARBA00010638"/>
    </source>
</evidence>
<keyword evidence="2 4" id="KW-0547">Nucleotide-binding</keyword>
<dbReference type="Proteomes" id="UP000198860">
    <property type="component" value="Unassembled WGS sequence"/>
</dbReference>
<dbReference type="Pfam" id="PF01812">
    <property type="entry name" value="5-FTHF_cyc-lig"/>
    <property type="match status" value="1"/>
</dbReference>
<dbReference type="GO" id="GO:0030272">
    <property type="term" value="F:5-formyltetrahydrofolate cyclo-ligase activity"/>
    <property type="evidence" value="ECO:0007669"/>
    <property type="project" value="UniProtKB-EC"/>
</dbReference>
<dbReference type="InterPro" id="IPR037171">
    <property type="entry name" value="NagB/RpiA_transferase-like"/>
</dbReference>
<dbReference type="EC" id="6.3.3.2" evidence="5"/>
<dbReference type="AlphaFoldDB" id="A0A1H0JLG7"/>
<dbReference type="GO" id="GO:0035999">
    <property type="term" value="P:tetrahydrofolate interconversion"/>
    <property type="evidence" value="ECO:0007669"/>
    <property type="project" value="TreeGrafter"/>
</dbReference>
<evidence type="ECO:0000256" key="2">
    <source>
        <dbReference type="ARBA" id="ARBA00022741"/>
    </source>
</evidence>